<evidence type="ECO:0000313" key="2">
    <source>
        <dbReference type="Proteomes" id="UP000218334"/>
    </source>
</evidence>
<proteinExistence type="predicted"/>
<reference evidence="2" key="1">
    <citation type="journal article" date="2017" name="Nat. Ecol. Evol.">
        <title>Genome expansion and lineage-specific genetic innovations in the forest pathogenic fungi Armillaria.</title>
        <authorList>
            <person name="Sipos G."/>
            <person name="Prasanna A.N."/>
            <person name="Walter M.C."/>
            <person name="O'Connor E."/>
            <person name="Balint B."/>
            <person name="Krizsan K."/>
            <person name="Kiss B."/>
            <person name="Hess J."/>
            <person name="Varga T."/>
            <person name="Slot J."/>
            <person name="Riley R."/>
            <person name="Boka B."/>
            <person name="Rigling D."/>
            <person name="Barry K."/>
            <person name="Lee J."/>
            <person name="Mihaltcheva S."/>
            <person name="LaButti K."/>
            <person name="Lipzen A."/>
            <person name="Waldron R."/>
            <person name="Moloney N.M."/>
            <person name="Sperisen C."/>
            <person name="Kredics L."/>
            <person name="Vagvoelgyi C."/>
            <person name="Patrignani A."/>
            <person name="Fitzpatrick D."/>
            <person name="Nagy I."/>
            <person name="Doyle S."/>
            <person name="Anderson J.B."/>
            <person name="Grigoriev I.V."/>
            <person name="Gueldener U."/>
            <person name="Muensterkoetter M."/>
            <person name="Nagy L.G."/>
        </authorList>
    </citation>
    <scope>NUCLEOTIDE SEQUENCE [LARGE SCALE GENOMIC DNA]</scope>
    <source>
        <strain evidence="2">28-4</strain>
    </source>
</reference>
<sequence length="117" mass="13489">MPHLWFTRYHITSSIILPSALTEGPRLSHPGSVQSSRRPIIHELHVYFKLRRPCDFGTRNRLQGFDRQLRVQGQQHLSLSSHLDSSGFELTRMNPSQLTVLRSDIRQSHSQNHAPLS</sequence>
<organism evidence="1 2">
    <name type="scientific">Armillaria solidipes</name>
    <dbReference type="NCBI Taxonomy" id="1076256"/>
    <lineage>
        <taxon>Eukaryota</taxon>
        <taxon>Fungi</taxon>
        <taxon>Dikarya</taxon>
        <taxon>Basidiomycota</taxon>
        <taxon>Agaricomycotina</taxon>
        <taxon>Agaricomycetes</taxon>
        <taxon>Agaricomycetidae</taxon>
        <taxon>Agaricales</taxon>
        <taxon>Marasmiineae</taxon>
        <taxon>Physalacriaceae</taxon>
        <taxon>Armillaria</taxon>
    </lineage>
</organism>
<dbReference type="EMBL" id="KZ293417">
    <property type="protein sequence ID" value="PBK76070.1"/>
    <property type="molecule type" value="Genomic_DNA"/>
</dbReference>
<keyword evidence="2" id="KW-1185">Reference proteome</keyword>
<name>A0A2H3C2G8_9AGAR</name>
<dbReference type="Proteomes" id="UP000218334">
    <property type="component" value="Unassembled WGS sequence"/>
</dbReference>
<accession>A0A2H3C2G8</accession>
<gene>
    <name evidence="1" type="ORF">ARMSODRAFT_950447</name>
</gene>
<protein>
    <submittedName>
        <fullName evidence="1">Uncharacterized protein</fullName>
    </submittedName>
</protein>
<evidence type="ECO:0000313" key="1">
    <source>
        <dbReference type="EMBL" id="PBK76070.1"/>
    </source>
</evidence>
<dbReference type="AlphaFoldDB" id="A0A2H3C2G8"/>